<gene>
    <name evidence="2" type="ORF">GCM10011494_11630</name>
</gene>
<reference evidence="2" key="2">
    <citation type="submission" date="2020-09" db="EMBL/GenBank/DDBJ databases">
        <authorList>
            <person name="Sun Q."/>
            <person name="Zhou Y."/>
        </authorList>
    </citation>
    <scope>NUCLEOTIDE SEQUENCE</scope>
    <source>
        <strain evidence="2">CGMCC 1.15095</strain>
    </source>
</reference>
<comment type="caution">
    <text evidence="2">The sequence shown here is derived from an EMBL/GenBank/DDBJ whole genome shotgun (WGS) entry which is preliminary data.</text>
</comment>
<evidence type="ECO:0000313" key="3">
    <source>
        <dbReference type="Proteomes" id="UP000608154"/>
    </source>
</evidence>
<proteinExistence type="predicted"/>
<reference evidence="2" key="1">
    <citation type="journal article" date="2014" name="Int. J. Syst. Evol. Microbiol.">
        <title>Complete genome sequence of Corynebacterium casei LMG S-19264T (=DSM 44701T), isolated from a smear-ripened cheese.</title>
        <authorList>
            <consortium name="US DOE Joint Genome Institute (JGI-PGF)"/>
            <person name="Walter F."/>
            <person name="Albersmeier A."/>
            <person name="Kalinowski J."/>
            <person name="Ruckert C."/>
        </authorList>
    </citation>
    <scope>NUCLEOTIDE SEQUENCE</scope>
    <source>
        <strain evidence="2">CGMCC 1.15095</strain>
    </source>
</reference>
<protein>
    <submittedName>
        <fullName evidence="2">Alpha/beta hydrolase</fullName>
    </submittedName>
</protein>
<dbReference type="Gene3D" id="3.40.50.1820">
    <property type="entry name" value="alpha/beta hydrolase"/>
    <property type="match status" value="1"/>
</dbReference>
<dbReference type="AlphaFoldDB" id="A0A916TTD3"/>
<organism evidence="2 3">
    <name type="scientific">Novosphingobium endophyticum</name>
    <dbReference type="NCBI Taxonomy" id="1955250"/>
    <lineage>
        <taxon>Bacteria</taxon>
        <taxon>Pseudomonadati</taxon>
        <taxon>Pseudomonadota</taxon>
        <taxon>Alphaproteobacteria</taxon>
        <taxon>Sphingomonadales</taxon>
        <taxon>Sphingomonadaceae</taxon>
        <taxon>Novosphingobium</taxon>
    </lineage>
</organism>
<evidence type="ECO:0000313" key="2">
    <source>
        <dbReference type="EMBL" id="GGB94821.1"/>
    </source>
</evidence>
<keyword evidence="3" id="KW-1185">Reference proteome</keyword>
<dbReference type="GO" id="GO:0016020">
    <property type="term" value="C:membrane"/>
    <property type="evidence" value="ECO:0007669"/>
    <property type="project" value="TreeGrafter"/>
</dbReference>
<dbReference type="GO" id="GO:0016787">
    <property type="term" value="F:hydrolase activity"/>
    <property type="evidence" value="ECO:0007669"/>
    <property type="project" value="UniProtKB-KW"/>
</dbReference>
<name>A0A916TTD3_9SPHN</name>
<accession>A0A916TTD3</accession>
<keyword evidence="2" id="KW-0378">Hydrolase</keyword>
<evidence type="ECO:0000259" key="1">
    <source>
        <dbReference type="Pfam" id="PF00561"/>
    </source>
</evidence>
<dbReference type="InterPro" id="IPR029058">
    <property type="entry name" value="AB_hydrolase_fold"/>
</dbReference>
<dbReference type="PANTHER" id="PTHR43798:SF33">
    <property type="entry name" value="HYDROLASE, PUTATIVE (AFU_ORTHOLOGUE AFUA_2G14860)-RELATED"/>
    <property type="match status" value="1"/>
</dbReference>
<dbReference type="Pfam" id="PF00561">
    <property type="entry name" value="Abhydrolase_1"/>
    <property type="match status" value="1"/>
</dbReference>
<feature type="domain" description="AB hydrolase-1" evidence="1">
    <location>
        <begin position="24"/>
        <end position="168"/>
    </location>
</feature>
<dbReference type="InterPro" id="IPR000073">
    <property type="entry name" value="AB_hydrolase_1"/>
</dbReference>
<dbReference type="PANTHER" id="PTHR43798">
    <property type="entry name" value="MONOACYLGLYCEROL LIPASE"/>
    <property type="match status" value="1"/>
</dbReference>
<dbReference type="RefSeq" id="WP_188769407.1">
    <property type="nucleotide sequence ID" value="NZ_BMHK01000005.1"/>
</dbReference>
<sequence>MTCWIRAGNGRLEAASWGDGAGLPVLLLHEGLGSIRLWKHFPARLAEASGRRVVAWSRAGHGWSAARPEPRGLDYMHREADLLPAVHEALGLERAHWLGHSDGGSISFIAAGRFPALPASLILEAPHVFLEDMTVAGISAVQAGFAASNMAKRMERYHQEPAALFEDWSRVWLSPDFRDWNIEASLDLVTAPALLIQGRDDQFGSMKQLDRAAAALRETTRLELENCAHSPHFDREEAVLAAICEFLKDKD</sequence>
<dbReference type="Proteomes" id="UP000608154">
    <property type="component" value="Unassembled WGS sequence"/>
</dbReference>
<dbReference type="EMBL" id="BMHK01000005">
    <property type="protein sequence ID" value="GGB94821.1"/>
    <property type="molecule type" value="Genomic_DNA"/>
</dbReference>
<dbReference type="InterPro" id="IPR050266">
    <property type="entry name" value="AB_hydrolase_sf"/>
</dbReference>
<dbReference type="SUPFAM" id="SSF53474">
    <property type="entry name" value="alpha/beta-Hydrolases"/>
    <property type="match status" value="1"/>
</dbReference>